<dbReference type="OMA" id="IMFLYDA"/>
<dbReference type="PhylomeDB" id="B4JFP5"/>
<dbReference type="OrthoDB" id="191037at2759"/>
<gene>
    <name evidence="2" type="primary">Dgri\GH19365</name>
    <name evidence="2" type="ORF">Dgri_GH19365</name>
</gene>
<dbReference type="SUPFAM" id="SSF56112">
    <property type="entry name" value="Protein kinase-like (PK-like)"/>
    <property type="match status" value="1"/>
</dbReference>
<dbReference type="Gene3D" id="3.90.1200.10">
    <property type="match status" value="1"/>
</dbReference>
<dbReference type="KEGG" id="dgr:6563541"/>
<dbReference type="InterPro" id="IPR004119">
    <property type="entry name" value="EcKL"/>
</dbReference>
<dbReference type="AlphaFoldDB" id="B4JFP5"/>
<dbReference type="InterPro" id="IPR015897">
    <property type="entry name" value="CHK_kinase-like"/>
</dbReference>
<evidence type="ECO:0000259" key="1">
    <source>
        <dbReference type="SMART" id="SM00587"/>
    </source>
</evidence>
<protein>
    <submittedName>
        <fullName evidence="2">GH19365</fullName>
    </submittedName>
</protein>
<dbReference type="Pfam" id="PF02958">
    <property type="entry name" value="EcKL"/>
    <property type="match status" value="1"/>
</dbReference>
<accession>B4JFP5</accession>
<dbReference type="STRING" id="7222.B4JFP5"/>
<feature type="domain" description="CHK kinase-like" evidence="1">
    <location>
        <begin position="142"/>
        <end position="332"/>
    </location>
</feature>
<dbReference type="PANTHER" id="PTHR11012:SF6">
    <property type="entry name" value="CHK DOMAIN OV1-RELATED"/>
    <property type="match status" value="1"/>
</dbReference>
<evidence type="ECO:0000313" key="3">
    <source>
        <dbReference type="Proteomes" id="UP000001070"/>
    </source>
</evidence>
<name>B4JFP5_DROGR</name>
<dbReference type="InterPro" id="IPR011009">
    <property type="entry name" value="Kinase-like_dom_sf"/>
</dbReference>
<evidence type="ECO:0000313" key="2">
    <source>
        <dbReference type="EMBL" id="EDV93526.1"/>
    </source>
</evidence>
<dbReference type="HOGENOM" id="CLU_010718_0_0_1"/>
<dbReference type="EMBL" id="CH916369">
    <property type="protein sequence ID" value="EDV93526.1"/>
    <property type="molecule type" value="Genomic_DNA"/>
</dbReference>
<dbReference type="SMART" id="SM00587">
    <property type="entry name" value="CHK"/>
    <property type="match status" value="1"/>
</dbReference>
<dbReference type="eggNOG" id="ENOG502RZD1">
    <property type="taxonomic scope" value="Eukaryota"/>
</dbReference>
<organism evidence="3">
    <name type="scientific">Drosophila grimshawi</name>
    <name type="common">Hawaiian fruit fly</name>
    <name type="synonym">Idiomyia grimshawi</name>
    <dbReference type="NCBI Taxonomy" id="7222"/>
    <lineage>
        <taxon>Eukaryota</taxon>
        <taxon>Metazoa</taxon>
        <taxon>Ecdysozoa</taxon>
        <taxon>Arthropoda</taxon>
        <taxon>Hexapoda</taxon>
        <taxon>Insecta</taxon>
        <taxon>Pterygota</taxon>
        <taxon>Neoptera</taxon>
        <taxon>Endopterygota</taxon>
        <taxon>Diptera</taxon>
        <taxon>Brachycera</taxon>
        <taxon>Muscomorpha</taxon>
        <taxon>Ephydroidea</taxon>
        <taxon>Drosophilidae</taxon>
        <taxon>Drosophila</taxon>
        <taxon>Hawaiian Drosophila</taxon>
    </lineage>
</organism>
<proteinExistence type="predicted"/>
<reference evidence="2 3" key="1">
    <citation type="journal article" date="2007" name="Nature">
        <title>Evolution of genes and genomes on the Drosophila phylogeny.</title>
        <authorList>
            <consortium name="Drosophila 12 Genomes Consortium"/>
            <person name="Clark A.G."/>
            <person name="Eisen M.B."/>
            <person name="Smith D.R."/>
            <person name="Bergman C.M."/>
            <person name="Oliver B."/>
            <person name="Markow T.A."/>
            <person name="Kaufman T.C."/>
            <person name="Kellis M."/>
            <person name="Gelbart W."/>
            <person name="Iyer V.N."/>
            <person name="Pollard D.A."/>
            <person name="Sackton T.B."/>
            <person name="Larracuente A.M."/>
            <person name="Singh N.D."/>
            <person name="Abad J.P."/>
            <person name="Abt D.N."/>
            <person name="Adryan B."/>
            <person name="Aguade M."/>
            <person name="Akashi H."/>
            <person name="Anderson W.W."/>
            <person name="Aquadro C.F."/>
            <person name="Ardell D.H."/>
            <person name="Arguello R."/>
            <person name="Artieri C.G."/>
            <person name="Barbash D.A."/>
            <person name="Barker D."/>
            <person name="Barsanti P."/>
            <person name="Batterham P."/>
            <person name="Batzoglou S."/>
            <person name="Begun D."/>
            <person name="Bhutkar A."/>
            <person name="Blanco E."/>
            <person name="Bosak S.A."/>
            <person name="Bradley R.K."/>
            <person name="Brand A.D."/>
            <person name="Brent M.R."/>
            <person name="Brooks A.N."/>
            <person name="Brown R.H."/>
            <person name="Butlin R.K."/>
            <person name="Caggese C."/>
            <person name="Calvi B.R."/>
            <person name="Bernardo de Carvalho A."/>
            <person name="Caspi A."/>
            <person name="Castrezana S."/>
            <person name="Celniker S.E."/>
            <person name="Chang J.L."/>
            <person name="Chapple C."/>
            <person name="Chatterji S."/>
            <person name="Chinwalla A."/>
            <person name="Civetta A."/>
            <person name="Clifton S.W."/>
            <person name="Comeron J.M."/>
            <person name="Costello J.C."/>
            <person name="Coyne J.A."/>
            <person name="Daub J."/>
            <person name="David R.G."/>
            <person name="Delcher A.L."/>
            <person name="Delehaunty K."/>
            <person name="Do C.B."/>
            <person name="Ebling H."/>
            <person name="Edwards K."/>
            <person name="Eickbush T."/>
            <person name="Evans J.D."/>
            <person name="Filipski A."/>
            <person name="Findeiss S."/>
            <person name="Freyhult E."/>
            <person name="Fulton L."/>
            <person name="Fulton R."/>
            <person name="Garcia A.C."/>
            <person name="Gardiner A."/>
            <person name="Garfield D.A."/>
            <person name="Garvin B.E."/>
            <person name="Gibson G."/>
            <person name="Gilbert D."/>
            <person name="Gnerre S."/>
            <person name="Godfrey J."/>
            <person name="Good R."/>
            <person name="Gotea V."/>
            <person name="Gravely B."/>
            <person name="Greenberg A.J."/>
            <person name="Griffiths-Jones S."/>
            <person name="Gross S."/>
            <person name="Guigo R."/>
            <person name="Gustafson E.A."/>
            <person name="Haerty W."/>
            <person name="Hahn M.W."/>
            <person name="Halligan D.L."/>
            <person name="Halpern A.L."/>
            <person name="Halter G.M."/>
            <person name="Han M.V."/>
            <person name="Heger A."/>
            <person name="Hillier L."/>
            <person name="Hinrichs A.S."/>
            <person name="Holmes I."/>
            <person name="Hoskins R.A."/>
            <person name="Hubisz M.J."/>
            <person name="Hultmark D."/>
            <person name="Huntley M.A."/>
            <person name="Jaffe D.B."/>
            <person name="Jagadeeshan S."/>
            <person name="Jeck W.R."/>
            <person name="Johnson J."/>
            <person name="Jones C.D."/>
            <person name="Jordan W.C."/>
            <person name="Karpen G.H."/>
            <person name="Kataoka E."/>
            <person name="Keightley P.D."/>
            <person name="Kheradpour P."/>
            <person name="Kirkness E.F."/>
            <person name="Koerich L.B."/>
            <person name="Kristiansen K."/>
            <person name="Kudrna D."/>
            <person name="Kulathinal R.J."/>
            <person name="Kumar S."/>
            <person name="Kwok R."/>
            <person name="Lander E."/>
            <person name="Langley C.H."/>
            <person name="Lapoint R."/>
            <person name="Lazzaro B.P."/>
            <person name="Lee S.J."/>
            <person name="Levesque L."/>
            <person name="Li R."/>
            <person name="Lin C.F."/>
            <person name="Lin M.F."/>
            <person name="Lindblad-Toh K."/>
            <person name="Llopart A."/>
            <person name="Long M."/>
            <person name="Low L."/>
            <person name="Lozovsky E."/>
            <person name="Lu J."/>
            <person name="Luo M."/>
            <person name="Machado C.A."/>
            <person name="Makalowski W."/>
            <person name="Marzo M."/>
            <person name="Matsuda M."/>
            <person name="Matzkin L."/>
            <person name="McAllister B."/>
            <person name="McBride C.S."/>
            <person name="McKernan B."/>
            <person name="McKernan K."/>
            <person name="Mendez-Lago M."/>
            <person name="Minx P."/>
            <person name="Mollenhauer M.U."/>
            <person name="Montooth K."/>
            <person name="Mount S.M."/>
            <person name="Mu X."/>
            <person name="Myers E."/>
            <person name="Negre B."/>
            <person name="Newfeld S."/>
            <person name="Nielsen R."/>
            <person name="Noor M.A."/>
            <person name="O'Grady P."/>
            <person name="Pachter L."/>
            <person name="Papaceit M."/>
            <person name="Parisi M.J."/>
            <person name="Parisi M."/>
            <person name="Parts L."/>
            <person name="Pedersen J.S."/>
            <person name="Pesole G."/>
            <person name="Phillippy A.M."/>
            <person name="Ponting C.P."/>
            <person name="Pop M."/>
            <person name="Porcelli D."/>
            <person name="Powell J.R."/>
            <person name="Prohaska S."/>
            <person name="Pruitt K."/>
            <person name="Puig M."/>
            <person name="Quesneville H."/>
            <person name="Ram K.R."/>
            <person name="Rand D."/>
            <person name="Rasmussen M.D."/>
            <person name="Reed L.K."/>
            <person name="Reenan R."/>
            <person name="Reily A."/>
            <person name="Remington K.A."/>
            <person name="Rieger T.T."/>
            <person name="Ritchie M.G."/>
            <person name="Robin C."/>
            <person name="Rogers Y.H."/>
            <person name="Rohde C."/>
            <person name="Rozas J."/>
            <person name="Rubenfield M.J."/>
            <person name="Ruiz A."/>
            <person name="Russo S."/>
            <person name="Salzberg S.L."/>
            <person name="Sanchez-Gracia A."/>
            <person name="Saranga D.J."/>
            <person name="Sato H."/>
            <person name="Schaeffer S.W."/>
            <person name="Schatz M.C."/>
            <person name="Schlenke T."/>
            <person name="Schwartz R."/>
            <person name="Segarra C."/>
            <person name="Singh R.S."/>
            <person name="Sirot L."/>
            <person name="Sirota M."/>
            <person name="Sisneros N.B."/>
            <person name="Smith C.D."/>
            <person name="Smith T.F."/>
            <person name="Spieth J."/>
            <person name="Stage D.E."/>
            <person name="Stark A."/>
            <person name="Stephan W."/>
            <person name="Strausberg R.L."/>
            <person name="Strempel S."/>
            <person name="Sturgill D."/>
            <person name="Sutton G."/>
            <person name="Sutton G.G."/>
            <person name="Tao W."/>
            <person name="Teichmann S."/>
            <person name="Tobari Y.N."/>
            <person name="Tomimura Y."/>
            <person name="Tsolas J.M."/>
            <person name="Valente V.L."/>
            <person name="Venter E."/>
            <person name="Venter J.C."/>
            <person name="Vicario S."/>
            <person name="Vieira F.G."/>
            <person name="Vilella A.J."/>
            <person name="Villasante A."/>
            <person name="Walenz B."/>
            <person name="Wang J."/>
            <person name="Wasserman M."/>
            <person name="Watts T."/>
            <person name="Wilson D."/>
            <person name="Wilson R.K."/>
            <person name="Wing R.A."/>
            <person name="Wolfner M.F."/>
            <person name="Wong A."/>
            <person name="Wong G.K."/>
            <person name="Wu C.I."/>
            <person name="Wu G."/>
            <person name="Yamamoto D."/>
            <person name="Yang H.P."/>
            <person name="Yang S.P."/>
            <person name="Yorke J.A."/>
            <person name="Yoshida K."/>
            <person name="Zdobnov E."/>
            <person name="Zhang P."/>
            <person name="Zhang Y."/>
            <person name="Zimin A.V."/>
            <person name="Baldwin J."/>
            <person name="Abdouelleil A."/>
            <person name="Abdulkadir J."/>
            <person name="Abebe A."/>
            <person name="Abera B."/>
            <person name="Abreu J."/>
            <person name="Acer S.C."/>
            <person name="Aftuck L."/>
            <person name="Alexander A."/>
            <person name="An P."/>
            <person name="Anderson E."/>
            <person name="Anderson S."/>
            <person name="Arachi H."/>
            <person name="Azer M."/>
            <person name="Bachantsang P."/>
            <person name="Barry A."/>
            <person name="Bayul T."/>
            <person name="Berlin A."/>
            <person name="Bessette D."/>
            <person name="Bloom T."/>
            <person name="Blye J."/>
            <person name="Boguslavskiy L."/>
            <person name="Bonnet C."/>
            <person name="Boukhgalter B."/>
            <person name="Bourzgui I."/>
            <person name="Brown A."/>
            <person name="Cahill P."/>
            <person name="Channer S."/>
            <person name="Cheshatsang Y."/>
            <person name="Chuda L."/>
            <person name="Citroen M."/>
            <person name="Collymore A."/>
            <person name="Cooke P."/>
            <person name="Costello M."/>
            <person name="D'Aco K."/>
            <person name="Daza R."/>
            <person name="De Haan G."/>
            <person name="DeGray S."/>
            <person name="DeMaso C."/>
            <person name="Dhargay N."/>
            <person name="Dooley K."/>
            <person name="Dooley E."/>
            <person name="Doricent M."/>
            <person name="Dorje P."/>
            <person name="Dorjee K."/>
            <person name="Dupes A."/>
            <person name="Elong R."/>
            <person name="Falk J."/>
            <person name="Farina A."/>
            <person name="Faro S."/>
            <person name="Ferguson D."/>
            <person name="Fisher S."/>
            <person name="Foley C.D."/>
            <person name="Franke A."/>
            <person name="Friedrich D."/>
            <person name="Gadbois L."/>
            <person name="Gearin G."/>
            <person name="Gearin C.R."/>
            <person name="Giannoukos G."/>
            <person name="Goode T."/>
            <person name="Graham J."/>
            <person name="Grandbois E."/>
            <person name="Grewal S."/>
            <person name="Gyaltsen K."/>
            <person name="Hafez N."/>
            <person name="Hagos B."/>
            <person name="Hall J."/>
            <person name="Henson C."/>
            <person name="Hollinger A."/>
            <person name="Honan T."/>
            <person name="Huard M.D."/>
            <person name="Hughes L."/>
            <person name="Hurhula B."/>
            <person name="Husby M.E."/>
            <person name="Kamat A."/>
            <person name="Kanga B."/>
            <person name="Kashin S."/>
            <person name="Khazanovich D."/>
            <person name="Kisner P."/>
            <person name="Lance K."/>
            <person name="Lara M."/>
            <person name="Lee W."/>
            <person name="Lennon N."/>
            <person name="Letendre F."/>
            <person name="LeVine R."/>
            <person name="Lipovsky A."/>
            <person name="Liu X."/>
            <person name="Liu J."/>
            <person name="Liu S."/>
            <person name="Lokyitsang T."/>
            <person name="Lokyitsang Y."/>
            <person name="Lubonja R."/>
            <person name="Lui A."/>
            <person name="MacDonald P."/>
            <person name="Magnisalis V."/>
            <person name="Maru K."/>
            <person name="Matthews C."/>
            <person name="McCusker W."/>
            <person name="McDonough S."/>
            <person name="Mehta T."/>
            <person name="Meldrim J."/>
            <person name="Meneus L."/>
            <person name="Mihai O."/>
            <person name="Mihalev A."/>
            <person name="Mihova T."/>
            <person name="Mittelman R."/>
            <person name="Mlenga V."/>
            <person name="Montmayeur A."/>
            <person name="Mulrain L."/>
            <person name="Navidi A."/>
            <person name="Naylor J."/>
            <person name="Negash T."/>
            <person name="Nguyen T."/>
            <person name="Nguyen N."/>
            <person name="Nicol R."/>
            <person name="Norbu C."/>
            <person name="Norbu N."/>
            <person name="Novod N."/>
            <person name="O'Neill B."/>
            <person name="Osman S."/>
            <person name="Markiewicz E."/>
            <person name="Oyono O.L."/>
            <person name="Patti C."/>
            <person name="Phunkhang P."/>
            <person name="Pierre F."/>
            <person name="Priest M."/>
            <person name="Raghuraman S."/>
            <person name="Rege F."/>
            <person name="Reyes R."/>
            <person name="Rise C."/>
            <person name="Rogov P."/>
            <person name="Ross K."/>
            <person name="Ryan E."/>
            <person name="Settipalli S."/>
            <person name="Shea T."/>
            <person name="Sherpa N."/>
            <person name="Shi L."/>
            <person name="Shih D."/>
            <person name="Sparrow T."/>
            <person name="Spaulding J."/>
            <person name="Stalker J."/>
            <person name="Stange-Thomann N."/>
            <person name="Stavropoulos S."/>
            <person name="Stone C."/>
            <person name="Strader C."/>
            <person name="Tesfaye S."/>
            <person name="Thomson T."/>
            <person name="Thoulutsang Y."/>
            <person name="Thoulutsang D."/>
            <person name="Topham K."/>
            <person name="Topping I."/>
            <person name="Tsamla T."/>
            <person name="Vassiliev H."/>
            <person name="Vo A."/>
            <person name="Wangchuk T."/>
            <person name="Wangdi T."/>
            <person name="Weiand M."/>
            <person name="Wilkinson J."/>
            <person name="Wilson A."/>
            <person name="Yadav S."/>
            <person name="Young G."/>
            <person name="Yu Q."/>
            <person name="Zembek L."/>
            <person name="Zhong D."/>
            <person name="Zimmer A."/>
            <person name="Zwirko Z."/>
            <person name="Jaffe D.B."/>
            <person name="Alvarez P."/>
            <person name="Brockman W."/>
            <person name="Butler J."/>
            <person name="Chin C."/>
            <person name="Gnerre S."/>
            <person name="Grabherr M."/>
            <person name="Kleber M."/>
            <person name="Mauceli E."/>
            <person name="MacCallum I."/>
        </authorList>
    </citation>
    <scope>NUCLEOTIDE SEQUENCE [LARGE SCALE GENOMIC DNA]</scope>
    <source>
        <strain evidence="3">Tucson 15287-2541.00</strain>
    </source>
</reference>
<dbReference type="PANTHER" id="PTHR11012">
    <property type="entry name" value="PROTEIN KINASE-LIKE DOMAIN-CONTAINING"/>
    <property type="match status" value="1"/>
</dbReference>
<keyword evidence="3" id="KW-1185">Reference proteome</keyword>
<dbReference type="Proteomes" id="UP000001070">
    <property type="component" value="Unassembled WGS sequence"/>
</dbReference>
<sequence>MSEAIQTNGHAESTDTSLPSWLPRVSLENAVRAQIGDFEKILSVNPQSTNAQENYSTLMVRLLVEVELLDHSTKNVSFVLKAQHNNEVMANILNRLRLFQKEEQMYHNILPKFEKLYAEAGKPIQFAPKAYKIDQDFGVDYVLLEDLRTKSFKNANRLAGLDLDHMQHVLEKLAAFHAASACYVEQNGMLGEEFTVGVFSEVNRQLLQEFNASGAFLAQLKKWKNCQKIYEKLANSDEHLVDRLLQDQQVSMREFNVLNHGDCWNLNIMFQYDAFGKIKETLFVDFQVGKYGSPANDLYYLILSSAAPNIKITKFDYMVRYYFDHLIDNLKFLQYHRPLPKLKNLHAALLRNGLAAYMVVSKVLPVVMLDKTDHNNSESYQNDESKVKVAMYTNQKYVQLMTEILPWLDNRGLLDWN</sequence>